<proteinExistence type="predicted"/>
<name>A0A9P5NCK6_GYMJU</name>
<sequence>MSDYRFRPGHRDLTFHLLKHKTCQMILSRERRMGTIVVLEDSGGFKEGGKASSEFVTIWPRLPESTVQILRSPIPHASDVGVSFLHLFLVGIAQILLVSWCLSGRHGPFFLLLSDDLPLPTSLFERCHLLCAFRYRLLIQLFDPSPMPNWFICHYKGPAQVFLIFIGL</sequence>
<keyword evidence="3" id="KW-1185">Reference proteome</keyword>
<keyword evidence="1" id="KW-1133">Transmembrane helix</keyword>
<dbReference type="Proteomes" id="UP000724874">
    <property type="component" value="Unassembled WGS sequence"/>
</dbReference>
<evidence type="ECO:0000313" key="2">
    <source>
        <dbReference type="EMBL" id="KAF8880589.1"/>
    </source>
</evidence>
<gene>
    <name evidence="2" type="ORF">CPB84DRAFT_1792442</name>
</gene>
<evidence type="ECO:0000256" key="1">
    <source>
        <dbReference type="SAM" id="Phobius"/>
    </source>
</evidence>
<accession>A0A9P5NCK6</accession>
<keyword evidence="1" id="KW-0812">Transmembrane</keyword>
<feature type="transmembrane region" description="Helical" evidence="1">
    <location>
        <begin position="80"/>
        <end position="102"/>
    </location>
</feature>
<dbReference type="EMBL" id="JADNYJ010000139">
    <property type="protein sequence ID" value="KAF8880589.1"/>
    <property type="molecule type" value="Genomic_DNA"/>
</dbReference>
<comment type="caution">
    <text evidence="2">The sequence shown here is derived from an EMBL/GenBank/DDBJ whole genome shotgun (WGS) entry which is preliminary data.</text>
</comment>
<evidence type="ECO:0000313" key="3">
    <source>
        <dbReference type="Proteomes" id="UP000724874"/>
    </source>
</evidence>
<dbReference type="AlphaFoldDB" id="A0A9P5NCK6"/>
<organism evidence="2 3">
    <name type="scientific">Gymnopilus junonius</name>
    <name type="common">Spectacular rustgill mushroom</name>
    <name type="synonym">Gymnopilus spectabilis subsp. junonius</name>
    <dbReference type="NCBI Taxonomy" id="109634"/>
    <lineage>
        <taxon>Eukaryota</taxon>
        <taxon>Fungi</taxon>
        <taxon>Dikarya</taxon>
        <taxon>Basidiomycota</taxon>
        <taxon>Agaricomycotina</taxon>
        <taxon>Agaricomycetes</taxon>
        <taxon>Agaricomycetidae</taxon>
        <taxon>Agaricales</taxon>
        <taxon>Agaricineae</taxon>
        <taxon>Hymenogastraceae</taxon>
        <taxon>Gymnopilus</taxon>
    </lineage>
</organism>
<keyword evidence="1" id="KW-0472">Membrane</keyword>
<reference evidence="2" key="1">
    <citation type="submission" date="2020-11" db="EMBL/GenBank/DDBJ databases">
        <authorList>
            <consortium name="DOE Joint Genome Institute"/>
            <person name="Ahrendt S."/>
            <person name="Riley R."/>
            <person name="Andreopoulos W."/>
            <person name="LaButti K."/>
            <person name="Pangilinan J."/>
            <person name="Ruiz-duenas F.J."/>
            <person name="Barrasa J.M."/>
            <person name="Sanchez-Garcia M."/>
            <person name="Camarero S."/>
            <person name="Miyauchi S."/>
            <person name="Serrano A."/>
            <person name="Linde D."/>
            <person name="Babiker R."/>
            <person name="Drula E."/>
            <person name="Ayuso-Fernandez I."/>
            <person name="Pacheco R."/>
            <person name="Padilla G."/>
            <person name="Ferreira P."/>
            <person name="Barriuso J."/>
            <person name="Kellner H."/>
            <person name="Castanera R."/>
            <person name="Alfaro M."/>
            <person name="Ramirez L."/>
            <person name="Pisabarro A.G."/>
            <person name="Kuo A."/>
            <person name="Tritt A."/>
            <person name="Lipzen A."/>
            <person name="He G."/>
            <person name="Yan M."/>
            <person name="Ng V."/>
            <person name="Cullen D."/>
            <person name="Martin F."/>
            <person name="Rosso M.-N."/>
            <person name="Henrissat B."/>
            <person name="Hibbett D."/>
            <person name="Martinez A.T."/>
            <person name="Grigoriev I.V."/>
        </authorList>
    </citation>
    <scope>NUCLEOTIDE SEQUENCE</scope>
    <source>
        <strain evidence="2">AH 44721</strain>
    </source>
</reference>
<protein>
    <submittedName>
        <fullName evidence="2">Uncharacterized protein</fullName>
    </submittedName>
</protein>